<evidence type="ECO:0000259" key="10">
    <source>
        <dbReference type="PROSITE" id="PS50928"/>
    </source>
</evidence>
<organism evidence="11 12">
    <name type="scientific">Xaviernesmea oryzae</name>
    <dbReference type="NCBI Taxonomy" id="464029"/>
    <lineage>
        <taxon>Bacteria</taxon>
        <taxon>Pseudomonadati</taxon>
        <taxon>Pseudomonadota</taxon>
        <taxon>Alphaproteobacteria</taxon>
        <taxon>Hyphomicrobiales</taxon>
        <taxon>Rhizobiaceae</taxon>
        <taxon>Rhizobium/Agrobacterium group</taxon>
        <taxon>Xaviernesmea</taxon>
    </lineage>
</organism>
<dbReference type="PANTHER" id="PTHR30151:SF0">
    <property type="entry name" value="ABC TRANSPORTER PERMEASE PROTEIN MJ0413-RELATED"/>
    <property type="match status" value="1"/>
</dbReference>
<dbReference type="Gene3D" id="1.10.3720.10">
    <property type="entry name" value="MetI-like"/>
    <property type="match status" value="1"/>
</dbReference>
<evidence type="ECO:0000256" key="8">
    <source>
        <dbReference type="ARBA" id="ARBA00056719"/>
    </source>
</evidence>
<proteinExistence type="inferred from homology"/>
<evidence type="ECO:0000313" key="12">
    <source>
        <dbReference type="Proteomes" id="UP000192903"/>
    </source>
</evidence>
<dbReference type="EMBL" id="FXAF01000004">
    <property type="protein sequence ID" value="SMF23458.1"/>
    <property type="molecule type" value="Genomic_DNA"/>
</dbReference>
<feature type="transmembrane region" description="Helical" evidence="9">
    <location>
        <begin position="143"/>
        <end position="163"/>
    </location>
</feature>
<keyword evidence="12" id="KW-1185">Reference proteome</keyword>
<dbReference type="OrthoDB" id="9799271at2"/>
<reference evidence="12" key="1">
    <citation type="submission" date="2017-04" db="EMBL/GenBank/DDBJ databases">
        <authorList>
            <person name="Varghese N."/>
            <person name="Submissions S."/>
        </authorList>
    </citation>
    <scope>NUCLEOTIDE SEQUENCE [LARGE SCALE GENOMIC DNA]</scope>
    <source>
        <strain evidence="12">B4P</strain>
    </source>
</reference>
<evidence type="ECO:0000256" key="9">
    <source>
        <dbReference type="RuleBase" id="RU363032"/>
    </source>
</evidence>
<protein>
    <submittedName>
        <fullName evidence="11">NitT/TauT family transport system permease protein</fullName>
    </submittedName>
</protein>
<accession>A0A1X7DX59</accession>
<keyword evidence="7 9" id="KW-0472">Membrane</keyword>
<evidence type="ECO:0000256" key="4">
    <source>
        <dbReference type="ARBA" id="ARBA00022475"/>
    </source>
</evidence>
<evidence type="ECO:0000256" key="1">
    <source>
        <dbReference type="ARBA" id="ARBA00004651"/>
    </source>
</evidence>
<evidence type="ECO:0000256" key="3">
    <source>
        <dbReference type="ARBA" id="ARBA00022448"/>
    </source>
</evidence>
<feature type="transmembrane region" description="Helical" evidence="9">
    <location>
        <begin position="50"/>
        <end position="69"/>
    </location>
</feature>
<feature type="transmembrane region" description="Helical" evidence="9">
    <location>
        <begin position="169"/>
        <end position="188"/>
    </location>
</feature>
<dbReference type="Pfam" id="PF00528">
    <property type="entry name" value="BPD_transp_1"/>
    <property type="match status" value="1"/>
</dbReference>
<keyword evidence="3 9" id="KW-0813">Transport</keyword>
<feature type="transmembrane region" description="Helical" evidence="9">
    <location>
        <begin position="264"/>
        <end position="283"/>
    </location>
</feature>
<name>A0A1X7DX59_9HYPH</name>
<dbReference type="InterPro" id="IPR000515">
    <property type="entry name" value="MetI-like"/>
</dbReference>
<dbReference type="PANTHER" id="PTHR30151">
    <property type="entry name" value="ALKANE SULFONATE ABC TRANSPORTER-RELATED, MEMBRANE SUBUNIT"/>
    <property type="match status" value="1"/>
</dbReference>
<evidence type="ECO:0000256" key="7">
    <source>
        <dbReference type="ARBA" id="ARBA00023136"/>
    </source>
</evidence>
<comment type="similarity">
    <text evidence="2 9">Belongs to the binding-protein-dependent transport system permease family.</text>
</comment>
<keyword evidence="5 9" id="KW-0812">Transmembrane</keyword>
<sequence length="298" mass="31677">MTLIAVQKTEPQPRVTARLNAEATGRAEAQAQEAEAGRKFREQASAKRRLQVSLGILSLVIVVAIYWIITALPSSNPALLPPPGVIVRGFVNGILDGSLFEATQASLGRVAAGYVIGCAVAIVVGSIRGWYRIVGYLLDPVVDAMRPVPALAYIPLVILWFGIGEGARILVIAFASFLSCIVSVTAGMKEVPIVYADAARTLGASERMVFLRVAIPSALPYIFAGLRVSLGAAWGTLVAAELIAAQSGLGYLLQAGQAFFRSELVIIALVIIGLIGYLMDAFLKALQTRLLRWSSRSG</sequence>
<dbReference type="AlphaFoldDB" id="A0A1X7DX59"/>
<dbReference type="GO" id="GO:0042918">
    <property type="term" value="P:alkanesulfonate transmembrane transport"/>
    <property type="evidence" value="ECO:0007669"/>
    <property type="project" value="UniProtKB-ARBA"/>
</dbReference>
<evidence type="ECO:0000313" key="11">
    <source>
        <dbReference type="EMBL" id="SMF23458.1"/>
    </source>
</evidence>
<keyword evidence="4" id="KW-1003">Cell membrane</keyword>
<dbReference type="SUPFAM" id="SSF161098">
    <property type="entry name" value="MetI-like"/>
    <property type="match status" value="1"/>
</dbReference>
<comment type="subcellular location">
    <subcellularLocation>
        <location evidence="1 9">Cell membrane</location>
        <topology evidence="1 9">Multi-pass membrane protein</topology>
    </subcellularLocation>
</comment>
<feature type="transmembrane region" description="Helical" evidence="9">
    <location>
        <begin position="209"/>
        <end position="226"/>
    </location>
</feature>
<comment type="function">
    <text evidence="8">Probably part of an ABC transporter complex. Probably responsible for the translocation of the substrate across the membrane.</text>
</comment>
<dbReference type="CDD" id="cd06261">
    <property type="entry name" value="TM_PBP2"/>
    <property type="match status" value="1"/>
</dbReference>
<dbReference type="Proteomes" id="UP000192903">
    <property type="component" value="Unassembled WGS sequence"/>
</dbReference>
<evidence type="ECO:0000256" key="5">
    <source>
        <dbReference type="ARBA" id="ARBA00022692"/>
    </source>
</evidence>
<feature type="domain" description="ABC transmembrane type-1" evidence="10">
    <location>
        <begin position="99"/>
        <end position="283"/>
    </location>
</feature>
<dbReference type="PROSITE" id="PS50928">
    <property type="entry name" value="ABC_TM1"/>
    <property type="match status" value="1"/>
</dbReference>
<dbReference type="RefSeq" id="WP_085421363.1">
    <property type="nucleotide sequence ID" value="NZ_FXAF01000004.1"/>
</dbReference>
<evidence type="ECO:0000256" key="6">
    <source>
        <dbReference type="ARBA" id="ARBA00022989"/>
    </source>
</evidence>
<gene>
    <name evidence="11" type="ORF">SAMN02982989_0065</name>
</gene>
<feature type="transmembrane region" description="Helical" evidence="9">
    <location>
        <begin position="111"/>
        <end position="131"/>
    </location>
</feature>
<keyword evidence="6 9" id="KW-1133">Transmembrane helix</keyword>
<evidence type="ECO:0000256" key="2">
    <source>
        <dbReference type="ARBA" id="ARBA00009306"/>
    </source>
</evidence>
<dbReference type="STRING" id="464029.SAMN02982989_0065"/>
<dbReference type="GO" id="GO:0005886">
    <property type="term" value="C:plasma membrane"/>
    <property type="evidence" value="ECO:0007669"/>
    <property type="project" value="UniProtKB-SubCell"/>
</dbReference>
<dbReference type="FunFam" id="1.10.3720.10:FF:000003">
    <property type="entry name" value="Aliphatic sulfonate ABC transporter permease"/>
    <property type="match status" value="1"/>
</dbReference>
<dbReference type="InterPro" id="IPR035906">
    <property type="entry name" value="MetI-like_sf"/>
</dbReference>